<dbReference type="InterPro" id="IPR037066">
    <property type="entry name" value="Plug_dom_sf"/>
</dbReference>
<dbReference type="OrthoDB" id="9760333at2"/>
<feature type="domain" description="TonB-dependent receptor plug" evidence="17">
    <location>
        <begin position="44"/>
        <end position="149"/>
    </location>
</feature>
<dbReference type="FunFam" id="2.170.130.10:FF:000001">
    <property type="entry name" value="Catecholate siderophore TonB-dependent receptor"/>
    <property type="match status" value="1"/>
</dbReference>
<evidence type="ECO:0000256" key="1">
    <source>
        <dbReference type="ARBA" id="ARBA00004571"/>
    </source>
</evidence>
<keyword evidence="7" id="KW-0732">Signal</keyword>
<feature type="domain" description="TonB-dependent receptor-like beta-barrel" evidence="16">
    <location>
        <begin position="222"/>
        <end position="658"/>
    </location>
</feature>
<dbReference type="PROSITE" id="PS52016">
    <property type="entry name" value="TONB_DEPENDENT_REC_3"/>
    <property type="match status" value="1"/>
</dbReference>
<dbReference type="KEGG" id="mets:DK389_04940"/>
<dbReference type="Gene3D" id="2.170.130.10">
    <property type="entry name" value="TonB-dependent receptor, plug domain"/>
    <property type="match status" value="1"/>
</dbReference>
<evidence type="ECO:0000256" key="3">
    <source>
        <dbReference type="ARBA" id="ARBA00022448"/>
    </source>
</evidence>
<evidence type="ECO:0000256" key="12">
    <source>
        <dbReference type="ARBA" id="ARBA00023170"/>
    </source>
</evidence>
<dbReference type="InterPro" id="IPR010105">
    <property type="entry name" value="TonB_sidphr_rcpt"/>
</dbReference>
<gene>
    <name evidence="18" type="ORF">DK389_04940</name>
</gene>
<dbReference type="InterPro" id="IPR039426">
    <property type="entry name" value="TonB-dep_rcpt-like"/>
</dbReference>
<keyword evidence="8" id="KW-0408">Iron</keyword>
<dbReference type="NCBIfam" id="TIGR01783">
    <property type="entry name" value="TonB-siderophor"/>
    <property type="match status" value="1"/>
</dbReference>
<evidence type="ECO:0000256" key="7">
    <source>
        <dbReference type="ARBA" id="ARBA00022729"/>
    </source>
</evidence>
<dbReference type="Pfam" id="PF07715">
    <property type="entry name" value="Plug"/>
    <property type="match status" value="1"/>
</dbReference>
<dbReference type="InterPro" id="IPR012910">
    <property type="entry name" value="Plug_dom"/>
</dbReference>
<evidence type="ECO:0000256" key="6">
    <source>
        <dbReference type="ARBA" id="ARBA00022692"/>
    </source>
</evidence>
<keyword evidence="19" id="KW-1185">Reference proteome</keyword>
<dbReference type="GO" id="GO:0015344">
    <property type="term" value="F:siderophore uptake transmembrane transporter activity"/>
    <property type="evidence" value="ECO:0007669"/>
    <property type="project" value="TreeGrafter"/>
</dbReference>
<evidence type="ECO:0000256" key="13">
    <source>
        <dbReference type="ARBA" id="ARBA00023237"/>
    </source>
</evidence>
<reference evidence="19" key="1">
    <citation type="submission" date="2018-05" db="EMBL/GenBank/DDBJ databases">
        <title>Complete Genome Sequence of Methylobacterium sp. 17SD2-17.</title>
        <authorList>
            <person name="Srinivasan S."/>
        </authorList>
    </citation>
    <scope>NUCLEOTIDE SEQUENCE [LARGE SCALE GENOMIC DNA]</scope>
    <source>
        <strain evidence="19">17SD2-17</strain>
    </source>
</reference>
<dbReference type="GO" id="GO:0038023">
    <property type="term" value="F:signaling receptor activity"/>
    <property type="evidence" value="ECO:0007669"/>
    <property type="project" value="InterPro"/>
</dbReference>
<keyword evidence="4 14" id="KW-1134">Transmembrane beta strand</keyword>
<evidence type="ECO:0000256" key="10">
    <source>
        <dbReference type="ARBA" id="ARBA00023077"/>
    </source>
</evidence>
<dbReference type="EMBL" id="CP029550">
    <property type="protein sequence ID" value="AWN44366.1"/>
    <property type="molecule type" value="Genomic_DNA"/>
</dbReference>
<dbReference type="Proteomes" id="UP000245926">
    <property type="component" value="Chromosome"/>
</dbReference>
<dbReference type="FunFam" id="2.40.170.20:FF:000005">
    <property type="entry name" value="TonB-dependent siderophore receptor"/>
    <property type="match status" value="1"/>
</dbReference>
<organism evidence="18 19">
    <name type="scientific">Methylobacterium durans</name>
    <dbReference type="NCBI Taxonomy" id="2202825"/>
    <lineage>
        <taxon>Bacteria</taxon>
        <taxon>Pseudomonadati</taxon>
        <taxon>Pseudomonadota</taxon>
        <taxon>Alphaproteobacteria</taxon>
        <taxon>Hyphomicrobiales</taxon>
        <taxon>Methylobacteriaceae</taxon>
        <taxon>Methylobacterium</taxon>
    </lineage>
</organism>
<evidence type="ECO:0000256" key="8">
    <source>
        <dbReference type="ARBA" id="ARBA00023004"/>
    </source>
</evidence>
<evidence type="ECO:0000259" key="16">
    <source>
        <dbReference type="Pfam" id="PF00593"/>
    </source>
</evidence>
<evidence type="ECO:0000259" key="17">
    <source>
        <dbReference type="Pfam" id="PF07715"/>
    </source>
</evidence>
<keyword evidence="9" id="KW-0406">Ion transport</keyword>
<protein>
    <submittedName>
        <fullName evidence="18">TonB-dependent siderophore receptor</fullName>
    </submittedName>
</protein>
<keyword evidence="10 15" id="KW-0798">TonB box</keyword>
<dbReference type="CDD" id="cd01347">
    <property type="entry name" value="ligand_gated_channel"/>
    <property type="match status" value="1"/>
</dbReference>
<proteinExistence type="inferred from homology"/>
<comment type="subcellular location">
    <subcellularLocation>
        <location evidence="1 14">Cell outer membrane</location>
        <topology evidence="1 14">Multi-pass membrane protein</topology>
    </subcellularLocation>
</comment>
<evidence type="ECO:0000256" key="15">
    <source>
        <dbReference type="RuleBase" id="RU003357"/>
    </source>
</evidence>
<keyword evidence="5" id="KW-0410">Iron transport</keyword>
<evidence type="ECO:0000313" key="19">
    <source>
        <dbReference type="Proteomes" id="UP000245926"/>
    </source>
</evidence>
<evidence type="ECO:0000256" key="11">
    <source>
        <dbReference type="ARBA" id="ARBA00023136"/>
    </source>
</evidence>
<dbReference type="Gene3D" id="2.40.170.20">
    <property type="entry name" value="TonB-dependent receptor, beta-barrel domain"/>
    <property type="match status" value="1"/>
</dbReference>
<keyword evidence="3 14" id="KW-0813">Transport</keyword>
<evidence type="ECO:0000256" key="4">
    <source>
        <dbReference type="ARBA" id="ARBA00022452"/>
    </source>
</evidence>
<evidence type="ECO:0000256" key="5">
    <source>
        <dbReference type="ARBA" id="ARBA00022496"/>
    </source>
</evidence>
<evidence type="ECO:0000256" key="14">
    <source>
        <dbReference type="PROSITE-ProRule" id="PRU01360"/>
    </source>
</evidence>
<evidence type="ECO:0000313" key="18">
    <source>
        <dbReference type="EMBL" id="AWN44366.1"/>
    </source>
</evidence>
<evidence type="ECO:0000256" key="2">
    <source>
        <dbReference type="ARBA" id="ARBA00009810"/>
    </source>
</evidence>
<keyword evidence="11 14" id="KW-0472">Membrane</keyword>
<keyword evidence="6 14" id="KW-0812">Transmembrane</keyword>
<name>A0A2U8WGC4_9HYPH</name>
<dbReference type="SUPFAM" id="SSF56935">
    <property type="entry name" value="Porins"/>
    <property type="match status" value="1"/>
</dbReference>
<dbReference type="Pfam" id="PF00593">
    <property type="entry name" value="TonB_dep_Rec_b-barrel"/>
    <property type="match status" value="1"/>
</dbReference>
<dbReference type="GO" id="GO:0009279">
    <property type="term" value="C:cell outer membrane"/>
    <property type="evidence" value="ECO:0007669"/>
    <property type="project" value="UniProtKB-SubCell"/>
</dbReference>
<comment type="similarity">
    <text evidence="2 14 15">Belongs to the TonB-dependent receptor family.</text>
</comment>
<keyword evidence="12 18" id="KW-0675">Receptor</keyword>
<sequence>MTLETLSVAGAGAGGGPPGESAYGPVQGFVATRSATATKTDTPLIETPESIAIVTADQIATQQALSLGETLNYVAGVSGTVNTASDTRCGGFQIRGFDVTSNSVYRDGLRLPGTSQADFNCLDPYGAERIEILKGPASVLYGQNGPGGVINYVSKRPLFTSFGEVSLLGGSFDRVQGEFDFGGPVDPQGQWAYRLTGVVRQAGNQIDFVNDDRVFIAPAVTWRPDADTTLTVLANYQRDRAGWGLQFLPALGTVTDNLGRFIPRNRFVGIPGLDRYDTDQASIGYLFEHRFSDDLIVRQNARFSYLRNDQILAYGSGYIDPVVGDLARIGGAGRSVLHTFAIDNQAQVRFATGPFGHTMLFGLDYRSTGYTDSLSSFGVDPINVFRPVYTGPTSPVTRFQDLKVGQDQVGLYLQDQIKFDRFTLVLGGRSDWADTTVADRFNATRTDKAVQAFTGKAGLIYNFDNGVAPYVSYSESFLPVLNVDLNGRLFEPESGRQYEVGVKYQPPGFRGYFTAAAFDLTRQNVIRFDAVNATFAARQTGEINSRGVELESVVSLTDGLNVRAAYAYIDAEITKDPDGGNAGRVPVTVPRHRISVWGDYTLQTGDLRGFQFGGGIRFVGSTFGDDANTFKVPSATVLDSVISYTRGNYRLSINATNLLDKHYVASCFTADFGCFYAEGRRVIAKLTYRW</sequence>
<keyword evidence="13 14" id="KW-0998">Cell outer membrane</keyword>
<dbReference type="InterPro" id="IPR000531">
    <property type="entry name" value="Beta-barrel_TonB"/>
</dbReference>
<dbReference type="AlphaFoldDB" id="A0A2U8WGC4"/>
<dbReference type="PANTHER" id="PTHR32552:SF68">
    <property type="entry name" value="FERRICHROME OUTER MEMBRANE TRANSPORTER_PHAGE RECEPTOR"/>
    <property type="match status" value="1"/>
</dbReference>
<dbReference type="PANTHER" id="PTHR32552">
    <property type="entry name" value="FERRICHROME IRON RECEPTOR-RELATED"/>
    <property type="match status" value="1"/>
</dbReference>
<dbReference type="GO" id="GO:0015891">
    <property type="term" value="P:siderophore transport"/>
    <property type="evidence" value="ECO:0007669"/>
    <property type="project" value="InterPro"/>
</dbReference>
<dbReference type="InterPro" id="IPR036942">
    <property type="entry name" value="Beta-barrel_TonB_sf"/>
</dbReference>
<evidence type="ECO:0000256" key="9">
    <source>
        <dbReference type="ARBA" id="ARBA00023065"/>
    </source>
</evidence>
<accession>A0A2U8WGC4</accession>